<dbReference type="InterPro" id="IPR002933">
    <property type="entry name" value="Peptidase_M20"/>
</dbReference>
<dbReference type="Gene3D" id="3.40.630.10">
    <property type="entry name" value="Zn peptidases"/>
    <property type="match status" value="2"/>
</dbReference>
<keyword evidence="6" id="KW-0862">Zinc</keyword>
<evidence type="ECO:0000256" key="4">
    <source>
        <dbReference type="ARBA" id="ARBA00022723"/>
    </source>
</evidence>
<evidence type="ECO:0000256" key="14">
    <source>
        <dbReference type="ARBA" id="ARBA00075285"/>
    </source>
</evidence>
<dbReference type="Proteomes" id="UP000434036">
    <property type="component" value="Unassembled WGS sequence"/>
</dbReference>
<evidence type="ECO:0000256" key="15">
    <source>
        <dbReference type="ARBA" id="ARBA00076004"/>
    </source>
</evidence>
<evidence type="ECO:0000256" key="12">
    <source>
        <dbReference type="ARBA" id="ARBA00061423"/>
    </source>
</evidence>
<dbReference type="EC" id="3.4.13.18" evidence="10"/>
<organism evidence="19 20">
    <name type="scientific">Copranaerobaculum intestinale</name>
    <dbReference type="NCBI Taxonomy" id="2692629"/>
    <lineage>
        <taxon>Bacteria</taxon>
        <taxon>Bacillati</taxon>
        <taxon>Bacillota</taxon>
        <taxon>Erysipelotrichia</taxon>
        <taxon>Erysipelotrichales</taxon>
        <taxon>Erysipelotrichaceae</taxon>
        <taxon>Copranaerobaculum</taxon>
    </lineage>
</organism>
<comment type="similarity">
    <text evidence="12">Belongs to the peptidase M20C family.</text>
</comment>
<evidence type="ECO:0000256" key="5">
    <source>
        <dbReference type="ARBA" id="ARBA00022801"/>
    </source>
</evidence>
<evidence type="ECO:0000256" key="3">
    <source>
        <dbReference type="ARBA" id="ARBA00022670"/>
    </source>
</evidence>
<keyword evidence="4" id="KW-0479">Metal-binding</keyword>
<evidence type="ECO:0000313" key="19">
    <source>
        <dbReference type="EMBL" id="MXQ73467.1"/>
    </source>
</evidence>
<evidence type="ECO:0000256" key="16">
    <source>
        <dbReference type="ARBA" id="ARBA00077688"/>
    </source>
</evidence>
<dbReference type="GO" id="GO:0046872">
    <property type="term" value="F:metal ion binding"/>
    <property type="evidence" value="ECO:0007669"/>
    <property type="project" value="UniProtKB-KW"/>
</dbReference>
<name>A0A6N8UD21_9FIRM</name>
<dbReference type="PRINTS" id="PR00934">
    <property type="entry name" value="XHISDIPTASE"/>
</dbReference>
<dbReference type="FunFam" id="3.40.630.10:FF:000015">
    <property type="entry name" value="Aminoacyl-histidine dipeptidase PepD"/>
    <property type="match status" value="1"/>
</dbReference>
<reference evidence="19 20" key="1">
    <citation type="submission" date="2019-12" db="EMBL/GenBank/DDBJ databases">
        <authorList>
            <person name="Yang R."/>
        </authorList>
    </citation>
    <scope>NUCLEOTIDE SEQUENCE [LARGE SCALE GENOMIC DNA]</scope>
    <source>
        <strain evidence="19 20">DONG20-135</strain>
    </source>
</reference>
<keyword evidence="20" id="KW-1185">Reference proteome</keyword>
<dbReference type="PANTHER" id="PTHR43501:SF1">
    <property type="entry name" value="CYTOSOL NON-SPECIFIC DIPEPTIDASE"/>
    <property type="match status" value="1"/>
</dbReference>
<evidence type="ECO:0000259" key="18">
    <source>
        <dbReference type="Pfam" id="PF07687"/>
    </source>
</evidence>
<dbReference type="GO" id="GO:0005829">
    <property type="term" value="C:cytosol"/>
    <property type="evidence" value="ECO:0007669"/>
    <property type="project" value="TreeGrafter"/>
</dbReference>
<reference evidence="19 20" key="2">
    <citation type="submission" date="2020-01" db="EMBL/GenBank/DDBJ databases">
        <title>Clostridiaceae sp. nov. isolated from the gut of human by culturomics.</title>
        <authorList>
            <person name="Chang Y."/>
        </authorList>
    </citation>
    <scope>NUCLEOTIDE SEQUENCE [LARGE SCALE GENOMIC DNA]</scope>
    <source>
        <strain evidence="19 20">DONG20-135</strain>
    </source>
</reference>
<evidence type="ECO:0000256" key="11">
    <source>
        <dbReference type="ARBA" id="ARBA00044252"/>
    </source>
</evidence>
<keyword evidence="5 19" id="KW-0378">Hydrolase</keyword>
<dbReference type="Pfam" id="PF07687">
    <property type="entry name" value="M20_dimer"/>
    <property type="match status" value="1"/>
</dbReference>
<dbReference type="FunFam" id="3.40.630.10:FF:000018">
    <property type="entry name" value="Aminoacyl-histidine dipeptidase PepD"/>
    <property type="match status" value="1"/>
</dbReference>
<dbReference type="NCBIfam" id="TIGR01893">
    <property type="entry name" value="aa-his-dipept"/>
    <property type="match status" value="1"/>
</dbReference>
<accession>A0A6N8UD21</accession>
<evidence type="ECO:0000256" key="13">
    <source>
        <dbReference type="ARBA" id="ARBA00071271"/>
    </source>
</evidence>
<keyword evidence="19" id="KW-0224">Dipeptidase</keyword>
<keyword evidence="3" id="KW-0645">Protease</keyword>
<dbReference type="InterPro" id="IPR011650">
    <property type="entry name" value="Peptidase_M20_dimer"/>
</dbReference>
<evidence type="ECO:0000256" key="8">
    <source>
        <dbReference type="ARBA" id="ARBA00023285"/>
    </source>
</evidence>
<evidence type="ECO:0000256" key="10">
    <source>
        <dbReference type="ARBA" id="ARBA00038976"/>
    </source>
</evidence>
<dbReference type="RefSeq" id="WP_160624913.1">
    <property type="nucleotide sequence ID" value="NZ_WUUQ01000002.1"/>
</dbReference>
<comment type="cofactor">
    <cofactor evidence="1">
        <name>Co(2+)</name>
        <dbReference type="ChEBI" id="CHEBI:48828"/>
    </cofactor>
</comment>
<dbReference type="Pfam" id="PF01546">
    <property type="entry name" value="Peptidase_M20"/>
    <property type="match status" value="1"/>
</dbReference>
<evidence type="ECO:0000313" key="20">
    <source>
        <dbReference type="Proteomes" id="UP000434036"/>
    </source>
</evidence>
<proteinExistence type="inferred from homology"/>
<keyword evidence="7" id="KW-0482">Metalloprotease</keyword>
<sequence length="477" mass="52359">MRVLDESKAYCRYLEDISRIPHGSKDEKALSDWIVAFARARGLSWYQDDWHNVIVYKPAAAGYEDHAPLMLQAHIDMVCEKNQDVAFNFEKDALKLKIEDGFLKAEGTTLGADDGAGVAYMMAILDDAAAKHPALECVFTTQEEIGLYGASGLDKSKLSAHRLINLDGGGEIQTLISAAGGLSCCLQAAPKLEKSEGNAYQISVSGCKGGHSGGEIDKERVNANKLLARILHELMKSFDVQLASFSGGLKENAIPREAQSVVFLNASLSAVEEKLKPLIQALKQENEAADADLTIAAQAIQAPLQSYTKAQTKNIIQMMFLMPNGMVHRNLDLDQLVDASLNMGVVRIDEHQCNLEISLRSATDSMLDMLGDQVRETAEIFGFTAAFSARYPGWAFEKTSVLRDQLKTVFKNMYGKELKLEAVHGGCECGIFRAMYDDMDIVTIGPITKDIHTPQEAMDLASFDRTYDLLTAFLEAL</sequence>
<evidence type="ECO:0000256" key="7">
    <source>
        <dbReference type="ARBA" id="ARBA00023049"/>
    </source>
</evidence>
<protein>
    <recommendedName>
        <fullName evidence="13">Cytosol non-specific dipeptidase</fullName>
        <ecNumber evidence="10">3.4.13.18</ecNumber>
    </recommendedName>
    <alternativeName>
        <fullName evidence="16">Aminoacyl-histidine dipeptidase</fullName>
    </alternativeName>
    <alternativeName>
        <fullName evidence="15">Beta-alanyl-histidine dipeptidase</fullName>
    </alternativeName>
    <alternativeName>
        <fullName evidence="14">Carnosinase</fullName>
    </alternativeName>
    <alternativeName>
        <fullName evidence="11">Peptidase D</fullName>
    </alternativeName>
    <alternativeName>
        <fullName evidence="17">Xaa-His dipeptidase</fullName>
    </alternativeName>
</protein>
<dbReference type="GO" id="GO:0006508">
    <property type="term" value="P:proteolysis"/>
    <property type="evidence" value="ECO:0007669"/>
    <property type="project" value="UniProtKB-KW"/>
</dbReference>
<keyword evidence="8" id="KW-0170">Cobalt</keyword>
<dbReference type="GO" id="GO:0070573">
    <property type="term" value="F:metallodipeptidase activity"/>
    <property type="evidence" value="ECO:0007669"/>
    <property type="project" value="TreeGrafter"/>
</dbReference>
<dbReference type="SUPFAM" id="SSF53187">
    <property type="entry name" value="Zn-dependent exopeptidases"/>
    <property type="match status" value="1"/>
</dbReference>
<evidence type="ECO:0000256" key="9">
    <source>
        <dbReference type="ARBA" id="ARBA00036421"/>
    </source>
</evidence>
<comment type="caution">
    <text evidence="19">The sequence shown here is derived from an EMBL/GenBank/DDBJ whole genome shotgun (WGS) entry which is preliminary data.</text>
</comment>
<dbReference type="PIRSF" id="PIRSF016599">
    <property type="entry name" value="Xaa-His_dipept"/>
    <property type="match status" value="1"/>
</dbReference>
<evidence type="ECO:0000256" key="1">
    <source>
        <dbReference type="ARBA" id="ARBA00001941"/>
    </source>
</evidence>
<comment type="cofactor">
    <cofactor evidence="2">
        <name>Zn(2+)</name>
        <dbReference type="ChEBI" id="CHEBI:29105"/>
    </cofactor>
</comment>
<dbReference type="AlphaFoldDB" id="A0A6N8UD21"/>
<gene>
    <name evidence="19" type="primary">pepD</name>
    <name evidence="19" type="ORF">GSF08_05920</name>
</gene>
<dbReference type="InterPro" id="IPR001160">
    <property type="entry name" value="Peptidase_M20C"/>
</dbReference>
<feature type="domain" description="Peptidase M20 dimerisation" evidence="18">
    <location>
        <begin position="206"/>
        <end position="286"/>
    </location>
</feature>
<evidence type="ECO:0000256" key="17">
    <source>
        <dbReference type="ARBA" id="ARBA00078074"/>
    </source>
</evidence>
<dbReference type="PANTHER" id="PTHR43501">
    <property type="entry name" value="CYTOSOL NON-SPECIFIC DIPEPTIDASE"/>
    <property type="match status" value="1"/>
</dbReference>
<dbReference type="EMBL" id="WUUQ01000002">
    <property type="protein sequence ID" value="MXQ73467.1"/>
    <property type="molecule type" value="Genomic_DNA"/>
</dbReference>
<evidence type="ECO:0000256" key="6">
    <source>
        <dbReference type="ARBA" id="ARBA00022833"/>
    </source>
</evidence>
<comment type="catalytic activity">
    <reaction evidence="9">
        <text>Hydrolysis of dipeptides, preferentially hydrophobic dipeptides including prolyl amino acids.</text>
        <dbReference type="EC" id="3.4.13.18"/>
    </reaction>
</comment>
<evidence type="ECO:0000256" key="2">
    <source>
        <dbReference type="ARBA" id="ARBA00001947"/>
    </source>
</evidence>